<gene>
    <name evidence="1" type="ORF">HELO_2397D</name>
    <name evidence="2" type="ORF">SR933_05905</name>
</gene>
<organism evidence="1 3">
    <name type="scientific">Halomonas elongata (strain ATCC 33173 / DSM 2581 / NBRC 15536 / NCIMB 2198 / 1H9)</name>
    <dbReference type="NCBI Taxonomy" id="768066"/>
    <lineage>
        <taxon>Bacteria</taxon>
        <taxon>Pseudomonadati</taxon>
        <taxon>Pseudomonadota</taxon>
        <taxon>Gammaproteobacteria</taxon>
        <taxon>Oceanospirillales</taxon>
        <taxon>Halomonadaceae</taxon>
        <taxon>Halomonas</taxon>
    </lineage>
</organism>
<accession>A0A1R4A498</accession>
<evidence type="ECO:0000313" key="3">
    <source>
        <dbReference type="Proteomes" id="UP000008707"/>
    </source>
</evidence>
<dbReference type="EMBL" id="FN869568">
    <property type="protein sequence ID" value="SJK83788.1"/>
    <property type="molecule type" value="Genomic_DNA"/>
</dbReference>
<keyword evidence="4" id="KW-1185">Reference proteome</keyword>
<dbReference type="Proteomes" id="UP000008707">
    <property type="component" value="Chromosome"/>
</dbReference>
<evidence type="ECO:0000313" key="1">
    <source>
        <dbReference type="EMBL" id="SJK83788.1"/>
    </source>
</evidence>
<dbReference type="Proteomes" id="UP001322512">
    <property type="component" value="Chromosome"/>
</dbReference>
<dbReference type="AlphaFoldDB" id="A0A1R4A498"/>
<dbReference type="RefSeq" id="WP_157953404.1">
    <property type="nucleotide sequence ID" value="NC_014532.2"/>
</dbReference>
<reference evidence="1" key="2">
    <citation type="submission" date="2010-05" db="EMBL/GenBank/DDBJ databases">
        <title>Revision and reannotation of the Halomonas elongata DSM 2581(T) genome.</title>
        <authorList>
            <person name="Pfeiffer F."/>
            <person name="Bagyan I."/>
            <person name="Alfaro-Espinoza G."/>
            <person name="Zamora-Lagos M.A."/>
            <person name="Habermann B."/>
            <person name="Oesterhelt D."/>
            <person name="Kunte H.J."/>
        </authorList>
    </citation>
    <scope>NUCLEOTIDE SEQUENCE</scope>
    <source>
        <strain evidence="1">Type strain: DSM 2581</strain>
    </source>
</reference>
<dbReference type="EMBL" id="CP139472">
    <property type="protein sequence ID" value="WPU48422.1"/>
    <property type="molecule type" value="Genomic_DNA"/>
</dbReference>
<reference evidence="1" key="1">
    <citation type="journal article" date="2010" name="Environ. Microbiol.">
        <title>A blueprint of ectoine metabolism from the genome of the industrial producer Halomonas elongata DSM 2581(T).</title>
        <authorList>
            <person name="Schwibbert K."/>
            <person name="Marin-Sanguino A."/>
            <person name="Bagyan I."/>
            <person name="Heidrich G."/>
            <person name="Lentzen G."/>
            <person name="Seitz H."/>
            <person name="Rampp M."/>
            <person name="Schuster S.C."/>
            <person name="Klenk H.P."/>
            <person name="Pfeiffer F."/>
            <person name="Oesterhelt D."/>
            <person name="Kunte H.J."/>
        </authorList>
    </citation>
    <scope>NUCLEOTIDE SEQUENCE</scope>
    <source>
        <strain evidence="1">Type strain: DSM 2581</strain>
    </source>
</reference>
<proteinExistence type="predicted"/>
<reference evidence="3" key="3">
    <citation type="journal article" date="2011" name="Environ. Microbiol.">
        <title>A blueprint of ectoine metabolism from the genome of the industrial producer Halomonas elongata DSM 2581(T).</title>
        <authorList>
            <person name="Schwibbert K."/>
            <person name="Marin-Sanguino A."/>
            <person name="Bagyan I."/>
            <person name="Heidrich G."/>
            <person name="Lentzen G."/>
            <person name="Seitz H."/>
            <person name="Rampp M."/>
            <person name="Schuster S.C."/>
            <person name="Klenk H.P."/>
            <person name="Pfeiffer F."/>
            <person name="Oesterhelt D."/>
            <person name="Kunte H.J."/>
        </authorList>
    </citation>
    <scope>NUCLEOTIDE SEQUENCE [LARGE SCALE GENOMIC DNA]</scope>
    <source>
        <strain evidence="3">ATCC 33173 / DSM 2581 / NBRC 15536 / NCIMB 2198 / 1H9</strain>
    </source>
</reference>
<evidence type="ECO:0000313" key="2">
    <source>
        <dbReference type="EMBL" id="WPU48422.1"/>
    </source>
</evidence>
<dbReference type="GeneID" id="91011941"/>
<evidence type="ECO:0000313" key="4">
    <source>
        <dbReference type="Proteomes" id="UP001322512"/>
    </source>
</evidence>
<name>A0A1R4A498_HALED</name>
<protein>
    <submittedName>
        <fullName evidence="1">Uncharacterized protein</fullName>
    </submittedName>
</protein>
<sequence>MDNKDSLSLYLLMLHALVHALGEKVSVPPLKFPGKYIVSALSIITLKSDLPTQRRVISSFRFLSREHEKLPLWVNKNISVIDDFEDIADIKKLSLKVELESFEKTPKWFDEYYEKISLSNDIHFLSNVYSFATRYVKSKRYFAILSDNFTARVRFLRKLSLHAKSQLNKCLEAETFVLNNVKKSGVTKVVFIIGAMPASVEATHLNLITSVAKTIKQACRECKVYLAITGEGFLDAPHGDIRYTDQVKDGFRKHWESLNPEEESVYTSSCLDLETFKSWITCISPDLVISVGGSYQSEVCSTLASKKFPVIFLPASNSKSNSIAFPVNAVIARNKEIQSAFQEELGEENCFYLEPITNVILNDDPYLGPELKKGNDFLAAVVLNANRVSEWFEGLSTKEINSFVEIFHKASCLRVLIVGETKPEKIVGVDKKIKKLVEEERLVIMGGSNTLRGIYKHIDLIFTLPGVYGGGGAVTAAIHDRVPAICWKMADVSWNIPESYHYSDSIGLFENLCFFAKNEMACKKNIEDCQEHLSSREEGGNLEQWRKAIDCWLCY</sequence>
<dbReference type="KEGG" id="hel:HELO_2397D"/>
<reference evidence="2 4" key="4">
    <citation type="submission" date="2023-11" db="EMBL/GenBank/DDBJ databases">
        <title>MicrobeMod: A computational toolkit for identifying prokaryotic methylation and restriction-modification with nanopore sequencing.</title>
        <authorList>
            <person name="Crits-Christoph A."/>
            <person name="Kang S.C."/>
            <person name="Lee H."/>
            <person name="Ostrov N."/>
        </authorList>
    </citation>
    <scope>NUCLEOTIDE SEQUENCE [LARGE SCALE GENOMIC DNA]</scope>
    <source>
        <strain evidence="2 4">ATCC 33173</strain>
    </source>
</reference>